<proteinExistence type="predicted"/>
<comment type="caution">
    <text evidence="1">The sequence shown here is derived from an EMBL/GenBank/DDBJ whole genome shotgun (WGS) entry which is preliminary data.</text>
</comment>
<evidence type="ECO:0000313" key="2">
    <source>
        <dbReference type="Proteomes" id="UP000178615"/>
    </source>
</evidence>
<reference evidence="1 2" key="1">
    <citation type="journal article" date="2016" name="Nat. Commun.">
        <title>Thousands of microbial genomes shed light on interconnected biogeochemical processes in an aquifer system.</title>
        <authorList>
            <person name="Anantharaman K."/>
            <person name="Brown C.T."/>
            <person name="Hug L.A."/>
            <person name="Sharon I."/>
            <person name="Castelle C.J."/>
            <person name="Probst A.J."/>
            <person name="Thomas B.C."/>
            <person name="Singh A."/>
            <person name="Wilkins M.J."/>
            <person name="Karaoz U."/>
            <person name="Brodie E.L."/>
            <person name="Williams K.H."/>
            <person name="Hubbard S.S."/>
            <person name="Banfield J.F."/>
        </authorList>
    </citation>
    <scope>NUCLEOTIDE SEQUENCE [LARGE SCALE GENOMIC DNA]</scope>
</reference>
<protein>
    <submittedName>
        <fullName evidence="1">Uncharacterized protein</fullName>
    </submittedName>
</protein>
<gene>
    <name evidence="1" type="ORF">A2V49_01315</name>
</gene>
<dbReference type="EMBL" id="MEUV01000045">
    <property type="protein sequence ID" value="OGC45225.1"/>
    <property type="molecule type" value="Genomic_DNA"/>
</dbReference>
<evidence type="ECO:0000313" key="1">
    <source>
        <dbReference type="EMBL" id="OGC45225.1"/>
    </source>
</evidence>
<dbReference type="Proteomes" id="UP000178615">
    <property type="component" value="Unassembled WGS sequence"/>
</dbReference>
<organism evidence="1 2">
    <name type="scientific">candidate division WWE3 bacterium RBG_19FT_COMBO_34_6</name>
    <dbReference type="NCBI Taxonomy" id="1802612"/>
    <lineage>
        <taxon>Bacteria</taxon>
        <taxon>Katanobacteria</taxon>
    </lineage>
</organism>
<accession>A0A1F4UJS9</accession>
<sequence>MPTIVHSYRCDVCGKRYYGTGDAEAYNRALKCERGIKTYSITLGFKFFMKYYREKILCVEITNSMIIDGVKRYLVEIIDSKTPLRWMSRSEILKELNTVKQG</sequence>
<name>A0A1F4UJS9_UNCKA</name>
<dbReference type="AlphaFoldDB" id="A0A1F4UJS9"/>